<evidence type="ECO:0000313" key="4">
    <source>
        <dbReference type="Proteomes" id="UP000011135"/>
    </source>
</evidence>
<protein>
    <recommendedName>
        <fullName evidence="5">ADP-heptose--lipooligosaccharide heptosyltransferase II</fullName>
    </recommendedName>
</protein>
<gene>
    <name evidence="3" type="ORF">C900_03820</name>
</gene>
<keyword evidence="2" id="KW-0808">Transferase</keyword>
<dbReference type="GO" id="GO:0009244">
    <property type="term" value="P:lipopolysaccharide core region biosynthetic process"/>
    <property type="evidence" value="ECO:0007669"/>
    <property type="project" value="TreeGrafter"/>
</dbReference>
<organism evidence="3 4">
    <name type="scientific">Fulvivirga imtechensis AK7</name>
    <dbReference type="NCBI Taxonomy" id="1237149"/>
    <lineage>
        <taxon>Bacteria</taxon>
        <taxon>Pseudomonadati</taxon>
        <taxon>Bacteroidota</taxon>
        <taxon>Cytophagia</taxon>
        <taxon>Cytophagales</taxon>
        <taxon>Fulvivirgaceae</taxon>
        <taxon>Fulvivirga</taxon>
    </lineage>
</organism>
<dbReference type="PANTHER" id="PTHR30160">
    <property type="entry name" value="TETRAACYLDISACCHARIDE 4'-KINASE-RELATED"/>
    <property type="match status" value="1"/>
</dbReference>
<dbReference type="InterPro" id="IPR051199">
    <property type="entry name" value="LPS_LOS_Heptosyltrfase"/>
</dbReference>
<evidence type="ECO:0000313" key="3">
    <source>
        <dbReference type="EMBL" id="ELR70135.1"/>
    </source>
</evidence>
<keyword evidence="1" id="KW-0328">Glycosyltransferase</keyword>
<dbReference type="GO" id="GO:0008713">
    <property type="term" value="F:ADP-heptose-lipopolysaccharide heptosyltransferase activity"/>
    <property type="evidence" value="ECO:0007669"/>
    <property type="project" value="TreeGrafter"/>
</dbReference>
<evidence type="ECO:0008006" key="5">
    <source>
        <dbReference type="Google" id="ProtNLM"/>
    </source>
</evidence>
<dbReference type="SUPFAM" id="SSF53756">
    <property type="entry name" value="UDP-Glycosyltransferase/glycogen phosphorylase"/>
    <property type="match status" value="1"/>
</dbReference>
<dbReference type="Proteomes" id="UP000011135">
    <property type="component" value="Unassembled WGS sequence"/>
</dbReference>
<dbReference type="InterPro" id="IPR002201">
    <property type="entry name" value="Glyco_trans_9"/>
</dbReference>
<proteinExistence type="predicted"/>
<reference evidence="3 4" key="1">
    <citation type="submission" date="2012-12" db="EMBL/GenBank/DDBJ databases">
        <title>Genome assembly of Fulvivirga imtechensis AK7.</title>
        <authorList>
            <person name="Nupur N."/>
            <person name="Khatri I."/>
            <person name="Kumar R."/>
            <person name="Subramanian S."/>
            <person name="Pinnaka A."/>
        </authorList>
    </citation>
    <scope>NUCLEOTIDE SEQUENCE [LARGE SCALE GENOMIC DNA]</scope>
    <source>
        <strain evidence="3 4">AK7</strain>
    </source>
</reference>
<accession>L8JMS4</accession>
<dbReference type="Gene3D" id="3.40.50.2000">
    <property type="entry name" value="Glycogen Phosphorylase B"/>
    <property type="match status" value="2"/>
</dbReference>
<dbReference type="CDD" id="cd03789">
    <property type="entry name" value="GT9_LPS_heptosyltransferase"/>
    <property type="match status" value="1"/>
</dbReference>
<comment type="caution">
    <text evidence="3">The sequence shown here is derived from an EMBL/GenBank/DDBJ whole genome shotgun (WGS) entry which is preliminary data.</text>
</comment>
<dbReference type="PANTHER" id="PTHR30160:SF1">
    <property type="entry name" value="LIPOPOLYSACCHARIDE 1,2-N-ACETYLGLUCOSAMINETRANSFERASE-RELATED"/>
    <property type="match status" value="1"/>
</dbReference>
<name>L8JMS4_9BACT</name>
<dbReference type="GO" id="GO:0005829">
    <property type="term" value="C:cytosol"/>
    <property type="evidence" value="ECO:0007669"/>
    <property type="project" value="TreeGrafter"/>
</dbReference>
<dbReference type="EMBL" id="AMZN01000055">
    <property type="protein sequence ID" value="ELR70135.1"/>
    <property type="molecule type" value="Genomic_DNA"/>
</dbReference>
<sequence length="341" mass="38430">MNENAKYRPWTAREAPKKVLFIRLQAMGDMAITLPYIQGFKRCFPEAQIDFVTREELDTIPNSIALFSNVYTLRGGRSTRKQAFYAVMLALKLRMTNYDVVVDLQNNKISKIIRKLLAPASWSEFDKHSYNPAGVRTENTIRSIGLGDISPDFKFRLKDPSEGVALLKEVGWREGNKLVVLNPAGFTPSKNWPLDYYVEFGRLFLNEYPNTQFLALGIERIREKVDYLQVQLGESLINLVGKTSPATAFAVIQKVSLVLSEDSGLMHMAWVSGRATIALYSVTISERSRPLGEHSICLSSADMECGGCMQAECMFGDVRCLTRFTPQMVLKEAIKLMKASE</sequence>
<evidence type="ECO:0000256" key="2">
    <source>
        <dbReference type="ARBA" id="ARBA00022679"/>
    </source>
</evidence>
<dbReference type="eggNOG" id="COG0859">
    <property type="taxonomic scope" value="Bacteria"/>
</dbReference>
<evidence type="ECO:0000256" key="1">
    <source>
        <dbReference type="ARBA" id="ARBA00022676"/>
    </source>
</evidence>
<keyword evidence="4" id="KW-1185">Reference proteome</keyword>
<dbReference type="AlphaFoldDB" id="L8JMS4"/>
<dbReference type="STRING" id="1237149.C900_03820"/>
<dbReference type="Pfam" id="PF01075">
    <property type="entry name" value="Glyco_transf_9"/>
    <property type="match status" value="1"/>
</dbReference>